<dbReference type="KEGG" id="apra:G3A50_20425"/>
<keyword evidence="2" id="KW-1185">Reference proteome</keyword>
<sequence length="204" mass="22530">MMPDLTNLTVEMTKALAALDRRPPDPELSWLPLPLPSREELEMLRSNGATEWALREVKAWPVVFSPTGFFRLARHDGEGEPAFVTLVRDVWEVGIDLVAWSTREPCRIARRDGAAATLGEGMIANRATFASGRPVRVFRDALSWLRHDRNGLVIVDPVGAALRLADAPRILAENPAHARELAARLSPHVAVERILAPRAAERAA</sequence>
<dbReference type="AlphaFoldDB" id="A0A6P1YUP3"/>
<dbReference type="Proteomes" id="UP000464751">
    <property type="component" value="Chromosome"/>
</dbReference>
<accession>A0A6P1YUP3</accession>
<dbReference type="EMBL" id="CP048630">
    <property type="protein sequence ID" value="QIB35813.1"/>
    <property type="molecule type" value="Genomic_DNA"/>
</dbReference>
<evidence type="ECO:0000313" key="1">
    <source>
        <dbReference type="EMBL" id="QIB35813.1"/>
    </source>
</evidence>
<dbReference type="RefSeq" id="WP_163076952.1">
    <property type="nucleotide sequence ID" value="NZ_CP048630.1"/>
</dbReference>
<protein>
    <submittedName>
        <fullName evidence="1">Uncharacterized protein</fullName>
    </submittedName>
</protein>
<proteinExistence type="predicted"/>
<organism evidence="1 2">
    <name type="scientific">Ancylobacter pratisalsi</name>
    <dbReference type="NCBI Taxonomy" id="1745854"/>
    <lineage>
        <taxon>Bacteria</taxon>
        <taxon>Pseudomonadati</taxon>
        <taxon>Pseudomonadota</taxon>
        <taxon>Alphaproteobacteria</taxon>
        <taxon>Hyphomicrobiales</taxon>
        <taxon>Xanthobacteraceae</taxon>
        <taxon>Ancylobacter</taxon>
    </lineage>
</organism>
<evidence type="ECO:0000313" key="2">
    <source>
        <dbReference type="Proteomes" id="UP000464751"/>
    </source>
</evidence>
<reference evidence="1 2" key="1">
    <citation type="submission" date="2020-02" db="EMBL/GenBank/DDBJ databases">
        <authorList>
            <person name="Li G."/>
        </authorList>
    </citation>
    <scope>NUCLEOTIDE SEQUENCE [LARGE SCALE GENOMIC DNA]</scope>
    <source>
        <strain evidence="1 2">DSM 102029</strain>
    </source>
</reference>
<gene>
    <name evidence="1" type="ORF">G3A50_20425</name>
</gene>
<name>A0A6P1YUP3_9HYPH</name>